<evidence type="ECO:0000259" key="1">
    <source>
        <dbReference type="Pfam" id="PF13243"/>
    </source>
</evidence>
<dbReference type="InterPro" id="IPR032696">
    <property type="entry name" value="SQ_cyclase_C"/>
</dbReference>
<proteinExistence type="predicted"/>
<dbReference type="SUPFAM" id="SSF81853">
    <property type="entry name" value="Family 10 polysaccharide lyase"/>
    <property type="match status" value="1"/>
</dbReference>
<dbReference type="RefSeq" id="WP_368654956.1">
    <property type="nucleotide sequence ID" value="NZ_CP162599.1"/>
</dbReference>
<reference evidence="2" key="1">
    <citation type="submission" date="2024-07" db="EMBL/GenBank/DDBJ databases">
        <title>Halotolerant mesophilic bacterium Ornithinibacillus sp. 4-3, sp. nov., isolated from soil.</title>
        <authorList>
            <person name="Sidarenka A.V."/>
            <person name="Guliayeva D.E."/>
            <person name="Leanovich S.I."/>
            <person name="Hileuskaya K.S."/>
            <person name="Akhremchuk A.E."/>
            <person name="Sikolenko M.A."/>
            <person name="Valentovich L.N."/>
        </authorList>
    </citation>
    <scope>NUCLEOTIDE SEQUENCE</scope>
    <source>
        <strain evidence="2">4-3</strain>
    </source>
</reference>
<protein>
    <recommendedName>
        <fullName evidence="1">Squalene cyclase C-terminal domain-containing protein</fullName>
    </recommendedName>
</protein>
<accession>A0AB39HV96</accession>
<feature type="domain" description="Squalene cyclase C-terminal" evidence="1">
    <location>
        <begin position="4"/>
        <end position="98"/>
    </location>
</feature>
<gene>
    <name evidence="2" type="ORF">AB4Y30_07995</name>
</gene>
<dbReference type="Gene3D" id="1.50.10.20">
    <property type="match status" value="1"/>
</dbReference>
<sequence length="105" mass="12220">MSAAAIKKANQYLLNRQQMKYGDWSIHKPCGWNFSNTNKFNSNLDNTTVALRSIHSFARKDPVYRQAWDRGIHWPVSMQNDDGSWPVFGKNVDNTLLNYNVNFRP</sequence>
<organism evidence="2">
    <name type="scientific">Ornithinibacillus sp. 4-3</name>
    <dbReference type="NCBI Taxonomy" id="3231488"/>
    <lineage>
        <taxon>Bacteria</taxon>
        <taxon>Bacillati</taxon>
        <taxon>Bacillota</taxon>
        <taxon>Bacilli</taxon>
        <taxon>Bacillales</taxon>
        <taxon>Bacillaceae</taxon>
        <taxon>Ornithinibacillus</taxon>
    </lineage>
</organism>
<dbReference type="Pfam" id="PF13243">
    <property type="entry name" value="SQHop_cyclase_C"/>
    <property type="match status" value="1"/>
</dbReference>
<dbReference type="EMBL" id="CP162599">
    <property type="protein sequence ID" value="XDK34280.1"/>
    <property type="molecule type" value="Genomic_DNA"/>
</dbReference>
<name>A0AB39HV96_9BACI</name>
<dbReference type="AlphaFoldDB" id="A0AB39HV96"/>
<evidence type="ECO:0000313" key="2">
    <source>
        <dbReference type="EMBL" id="XDK34280.1"/>
    </source>
</evidence>